<dbReference type="FunFam" id="3.40.50.2000:FF:000038">
    <property type="entry name" value="UDP-GlucuronosylTransferase"/>
    <property type="match status" value="1"/>
</dbReference>
<dbReference type="SUPFAM" id="SSF53756">
    <property type="entry name" value="UDP-Glycosyltransferase/glycogen phosphorylase"/>
    <property type="match status" value="1"/>
</dbReference>
<evidence type="ECO:0000256" key="2">
    <source>
        <dbReference type="ARBA" id="ARBA00009995"/>
    </source>
</evidence>
<dbReference type="GO" id="GO:0015020">
    <property type="term" value="F:glucuronosyltransferase activity"/>
    <property type="evidence" value="ECO:0007669"/>
    <property type="project" value="UniProtKB-EC"/>
</dbReference>
<comment type="similarity">
    <text evidence="2">Belongs to the UDP-glycosyltransferase family.</text>
</comment>
<dbReference type="Pfam" id="PF00201">
    <property type="entry name" value="UDPGT"/>
    <property type="match status" value="1"/>
</dbReference>
<feature type="transmembrane region" description="Helical" evidence="11">
    <location>
        <begin position="488"/>
        <end position="507"/>
    </location>
</feature>
<dbReference type="PANTHER" id="PTHR48043:SF23">
    <property type="entry name" value="UDP-GLUCURONOSYLTRANSFERASE"/>
    <property type="match status" value="1"/>
</dbReference>
<dbReference type="InterPro" id="IPR002213">
    <property type="entry name" value="UDP_glucos_trans"/>
</dbReference>
<evidence type="ECO:0000256" key="7">
    <source>
        <dbReference type="ARBA" id="ARBA00022729"/>
    </source>
</evidence>
<dbReference type="AlphaFoldDB" id="A0A0K0F6P1"/>
<reference evidence="12" key="1">
    <citation type="submission" date="2014-07" db="EMBL/GenBank/DDBJ databases">
        <authorList>
            <person name="Martin A.A"/>
            <person name="De Silva N."/>
        </authorList>
    </citation>
    <scope>NUCLEOTIDE SEQUENCE</scope>
</reference>
<proteinExistence type="inferred from homology"/>
<reference evidence="13" key="2">
    <citation type="submission" date="2015-08" db="UniProtKB">
        <authorList>
            <consortium name="WormBaseParasite"/>
        </authorList>
    </citation>
    <scope>IDENTIFICATION</scope>
</reference>
<sequence length="526" mass="60482">MKIIVFLQLFFYCNFALSANILVVIHLFGPSHVRHMGKLADILSIAGHNVTSVYLPVEDAMKDIVVTKYGKMIRIKKKDDVTNKADNYFEFKKNVWVQTQGNIIQTRKMTHSLIEMLGKACKQFIDDDELTNKIKYEKFDLALSEAFDLCAIGLYHQWGIKNHITISSGLFWSVYYPLFGLDFPITKVPELYADYGHNGMGFKERLLNIYFHYIGDPFLKAPFIAEQKLFDEKFGKGVVNLKKMVSNAVFHITNTEPLLDFAHPTLAKIVEIGGFSIPKAKALSKEWDKILNLRPHNIIISFGTVAESYLMPDENKESLLTVFKKMPNVTFIWKYEINDEIGDKINNLIKTKWLPQTDLFVDKRITGFISHGGMNSFSEAAYNGIPIIAVPLFADQPRNSRAIEMIGVGKKLSKFDIKDPDIVENTIKEVFFKNKNYHVNAQRMKNILKNKPYNSTEIFIKHVDFACKFGIQPQMKMLGEDHTFIESYNLDIIALFLLSIFFTLYSIRKIAKCAVWSIYKHKVKTN</sequence>
<evidence type="ECO:0000256" key="3">
    <source>
        <dbReference type="ARBA" id="ARBA00012544"/>
    </source>
</evidence>
<evidence type="ECO:0000256" key="8">
    <source>
        <dbReference type="ARBA" id="ARBA00022989"/>
    </source>
</evidence>
<comment type="catalytic activity">
    <reaction evidence="10">
        <text>glucuronate acceptor + UDP-alpha-D-glucuronate = acceptor beta-D-glucuronoside + UDP + H(+)</text>
        <dbReference type="Rhea" id="RHEA:21032"/>
        <dbReference type="ChEBI" id="CHEBI:15378"/>
        <dbReference type="ChEBI" id="CHEBI:58052"/>
        <dbReference type="ChEBI" id="CHEBI:58223"/>
        <dbReference type="ChEBI" id="CHEBI:132367"/>
        <dbReference type="ChEBI" id="CHEBI:132368"/>
        <dbReference type="EC" id="2.4.1.17"/>
    </reaction>
</comment>
<dbReference type="GO" id="GO:0016020">
    <property type="term" value="C:membrane"/>
    <property type="evidence" value="ECO:0007669"/>
    <property type="project" value="UniProtKB-SubCell"/>
</dbReference>
<organism evidence="12 13">
    <name type="scientific">Strongyloides venezuelensis</name>
    <name type="common">Threadworm</name>
    <dbReference type="NCBI Taxonomy" id="75913"/>
    <lineage>
        <taxon>Eukaryota</taxon>
        <taxon>Metazoa</taxon>
        <taxon>Ecdysozoa</taxon>
        <taxon>Nematoda</taxon>
        <taxon>Chromadorea</taxon>
        <taxon>Rhabditida</taxon>
        <taxon>Tylenchina</taxon>
        <taxon>Panagrolaimomorpha</taxon>
        <taxon>Strongyloidoidea</taxon>
        <taxon>Strongyloididae</taxon>
        <taxon>Strongyloides</taxon>
    </lineage>
</organism>
<evidence type="ECO:0000256" key="11">
    <source>
        <dbReference type="SAM" id="Phobius"/>
    </source>
</evidence>
<protein>
    <recommendedName>
        <fullName evidence="3">glucuronosyltransferase</fullName>
        <ecNumber evidence="3">2.4.1.17</ecNumber>
    </recommendedName>
</protein>
<evidence type="ECO:0000256" key="1">
    <source>
        <dbReference type="ARBA" id="ARBA00004167"/>
    </source>
</evidence>
<keyword evidence="6 11" id="KW-0812">Transmembrane</keyword>
<dbReference type="CDD" id="cd03784">
    <property type="entry name" value="GT1_Gtf-like"/>
    <property type="match status" value="1"/>
</dbReference>
<accession>A0A0K0F6P1</accession>
<dbReference type="PANTHER" id="PTHR48043">
    <property type="entry name" value="EG:EG0003.4 PROTEIN-RELATED"/>
    <property type="match status" value="1"/>
</dbReference>
<evidence type="ECO:0000313" key="13">
    <source>
        <dbReference type="WBParaSite" id="SVE_0448600.1"/>
    </source>
</evidence>
<evidence type="ECO:0000256" key="6">
    <source>
        <dbReference type="ARBA" id="ARBA00022692"/>
    </source>
</evidence>
<keyword evidence="8 11" id="KW-1133">Transmembrane helix</keyword>
<dbReference type="WBParaSite" id="SVE_0448600.1">
    <property type="protein sequence ID" value="SVE_0448600.1"/>
    <property type="gene ID" value="SVE_0448600"/>
</dbReference>
<evidence type="ECO:0000256" key="5">
    <source>
        <dbReference type="ARBA" id="ARBA00022679"/>
    </source>
</evidence>
<evidence type="ECO:0000313" key="12">
    <source>
        <dbReference type="Proteomes" id="UP000035680"/>
    </source>
</evidence>
<dbReference type="Gene3D" id="3.40.50.2000">
    <property type="entry name" value="Glycogen Phosphorylase B"/>
    <property type="match status" value="1"/>
</dbReference>
<evidence type="ECO:0000256" key="10">
    <source>
        <dbReference type="ARBA" id="ARBA00047475"/>
    </source>
</evidence>
<evidence type="ECO:0000256" key="9">
    <source>
        <dbReference type="ARBA" id="ARBA00023136"/>
    </source>
</evidence>
<dbReference type="Proteomes" id="UP000035680">
    <property type="component" value="Unassembled WGS sequence"/>
</dbReference>
<evidence type="ECO:0000256" key="4">
    <source>
        <dbReference type="ARBA" id="ARBA00022676"/>
    </source>
</evidence>
<keyword evidence="9 11" id="KW-0472">Membrane</keyword>
<dbReference type="EC" id="2.4.1.17" evidence="3"/>
<keyword evidence="12" id="KW-1185">Reference proteome</keyword>
<keyword evidence="7" id="KW-0732">Signal</keyword>
<comment type="subcellular location">
    <subcellularLocation>
        <location evidence="1">Membrane</location>
        <topology evidence="1">Single-pass membrane protein</topology>
    </subcellularLocation>
</comment>
<dbReference type="STRING" id="75913.A0A0K0F6P1"/>
<dbReference type="InterPro" id="IPR050271">
    <property type="entry name" value="UDP-glycosyltransferase"/>
</dbReference>
<keyword evidence="5" id="KW-0808">Transferase</keyword>
<keyword evidence="4" id="KW-0328">Glycosyltransferase</keyword>
<name>A0A0K0F6P1_STRVS</name>